<accession>A0A6M3ING8</accession>
<protein>
    <submittedName>
        <fullName evidence="1">Uncharacterized protein</fullName>
    </submittedName>
</protein>
<dbReference type="EMBL" id="MT143749">
    <property type="protein sequence ID" value="QJB01981.1"/>
    <property type="molecule type" value="Genomic_DNA"/>
</dbReference>
<dbReference type="EMBL" id="MT141339">
    <property type="protein sequence ID" value="QJA58801.1"/>
    <property type="molecule type" value="Genomic_DNA"/>
</dbReference>
<proteinExistence type="predicted"/>
<sequence>MSVLERLESIKVGFELPFWDGLKWWMRIRPKPLFMPRLPTRFMSAEAMEWIKKRPRIVKR</sequence>
<organism evidence="1">
    <name type="scientific">viral metagenome</name>
    <dbReference type="NCBI Taxonomy" id="1070528"/>
    <lineage>
        <taxon>unclassified sequences</taxon>
        <taxon>metagenomes</taxon>
        <taxon>organismal metagenomes</taxon>
    </lineage>
</organism>
<dbReference type="AlphaFoldDB" id="A0A6M3ING8"/>
<evidence type="ECO:0000313" key="2">
    <source>
        <dbReference type="EMBL" id="QJB01981.1"/>
    </source>
</evidence>
<reference evidence="1" key="1">
    <citation type="submission" date="2020-03" db="EMBL/GenBank/DDBJ databases">
        <title>The deep terrestrial virosphere.</title>
        <authorList>
            <person name="Holmfeldt K."/>
            <person name="Nilsson E."/>
            <person name="Simone D."/>
            <person name="Lopez-Fernandez M."/>
            <person name="Wu X."/>
            <person name="de Brujin I."/>
            <person name="Lundin D."/>
            <person name="Andersson A."/>
            <person name="Bertilsson S."/>
            <person name="Dopson M."/>
        </authorList>
    </citation>
    <scope>NUCLEOTIDE SEQUENCE</scope>
    <source>
        <strain evidence="2">MM171B01602</strain>
        <strain evidence="1">MM415B01406</strain>
    </source>
</reference>
<evidence type="ECO:0000313" key="1">
    <source>
        <dbReference type="EMBL" id="QJA58801.1"/>
    </source>
</evidence>
<gene>
    <name evidence="2" type="ORF">MM171B01602_0010</name>
    <name evidence="1" type="ORF">MM415B01406_0023</name>
</gene>
<name>A0A6M3ING8_9ZZZZ</name>